<keyword evidence="6" id="KW-0175">Coiled coil</keyword>
<sequence>MGFDEKPGGEGRKGGEGGEGGEGEGWFRWMFCPKRWPKSVAPDYSDFQKWDTLQQILSLVNSKFGDLSWFAFHGVGQASASVPRAVLFTVSRDLFSHKVSLLGSTPMAIRLFGAYVKIFRSLSGTLIALTSIGQIWAMQANSLAIVWGVGMLQALGSNMHTATRACILQHFAIEQNNGDIVLKENNQDRAGSLGGVLGGLVIVYFISTGWSAHSDTIVAASIVSVVLSVLQTIFNLASAFVLRVPPATFALQHCKTRKFVVLNHGSIAAAEGEDLAVFKLTTGEIRGKALVSVQGQFIDRDGRITTVPTAVWVDESGKSLRLRGEDYFLTPWAGGGKSIPDGYFFPPGFPVSMPAGYDEDTAYDLLTGMIQAPEVLLLWLLRWKYVLGVGDDSKSPAYACMVTMYLSVADMLCGLICGLPIFADFYNCRYILPSRIVEFFGSVLEMVAAVLPIHWWLALAPLARAMSTFSSVIQSKVHAERDRVYTADPQVDLVHLTVSRKNRCAVLHLISTALSVFYTWHLTLADQSAGPSWEGILATFILVRLFKLAADCKRSQILQRVLEGHAAPQSYELLPRANFQPQRSTEPLPRRQSFALTKFLMTLVLVLAEAALYAGLVTTLSSNTQQLEPCTERCLQFKLWNDDTSIPGTGLFPFEVQNGQDSSQLAETCRRFGGYSCDRLPSICARSNPCEERAVRRQVEDRLGGSKSKWAFVASIGVYTVLNLCHDWGLQAEIIGPSDAVMLHVLATLTMATMAAFALMWASGAMELFFSPLGEEAGLPCGCYFRLADVPSLVALALPLNLVGRLKTNVTQVMHAAIIDSSFLRTVTFSVPYHFIAGADLDHGALGQSSLLGVAGLGSPTCTRVGRVWDRFSSKQRAKRWAQRLPLLAVGIILMPLLFSSSFLIYRVADLVLQMMRGLGVHIDQKSGTLGLFGIYSMIALQAVVVGYFMRDTWTLYSILAVQNKDWVPDDAFLERLAQAKPELRWAFDSSSPPRAHSRLGELSGALREEFEGCLVDLEEVPNTPADSEAAKWCEAYNGIRRCNEQLELKIAELRERINEKEDQKSGDYYSWTARMDLGPIKYKGIKFTDLQFDRYHREKGSSFYFLELKLPLGLALEEVEVEGVGTVIQVVEVVEGGSALVDGSIRVGDYLRAVTTPQRRLSGDEGEEGCSGHTPRLSVQQGHG</sequence>
<dbReference type="PANTHER" id="PTHR12770:SF31">
    <property type="entry name" value="RUS FAMILY MEMBER 1"/>
    <property type="match status" value="1"/>
</dbReference>
<dbReference type="InterPro" id="IPR006968">
    <property type="entry name" value="RUS_fam"/>
</dbReference>
<feature type="transmembrane region" description="Helical" evidence="8">
    <location>
        <begin position="217"/>
        <end position="242"/>
    </location>
</feature>
<evidence type="ECO:0000256" key="3">
    <source>
        <dbReference type="ARBA" id="ARBA00022692"/>
    </source>
</evidence>
<evidence type="ECO:0000256" key="6">
    <source>
        <dbReference type="SAM" id="Coils"/>
    </source>
</evidence>
<evidence type="ECO:0000313" key="10">
    <source>
        <dbReference type="EMBL" id="CAJ1401321.1"/>
    </source>
</evidence>
<feature type="domain" description="Protein root UVB sensitive/RUS" evidence="9">
    <location>
        <begin position="29"/>
        <end position="231"/>
    </location>
</feature>
<protein>
    <recommendedName>
        <fullName evidence="9">Protein root UVB sensitive/RUS domain-containing protein</fullName>
    </recommendedName>
</protein>
<keyword evidence="5 8" id="KW-0472">Membrane</keyword>
<proteinExistence type="inferred from homology"/>
<dbReference type="GO" id="GO:0016020">
    <property type="term" value="C:membrane"/>
    <property type="evidence" value="ECO:0007669"/>
    <property type="project" value="UniProtKB-SubCell"/>
</dbReference>
<comment type="caution">
    <text evidence="10">The sequence shown here is derived from an EMBL/GenBank/DDBJ whole genome shotgun (WGS) entry which is preliminary data.</text>
</comment>
<name>A0AA36J8W6_9DINO</name>
<keyword evidence="11" id="KW-1185">Reference proteome</keyword>
<accession>A0AA36J8W6</accession>
<keyword evidence="3 8" id="KW-0812">Transmembrane</keyword>
<feature type="region of interest" description="Disordered" evidence="7">
    <location>
        <begin position="1"/>
        <end position="24"/>
    </location>
</feature>
<dbReference type="AlphaFoldDB" id="A0AA36J8W6"/>
<feature type="coiled-coil region" evidence="6">
    <location>
        <begin position="1037"/>
        <end position="1064"/>
    </location>
</feature>
<dbReference type="EMBL" id="CAUJNA010003409">
    <property type="protein sequence ID" value="CAJ1401321.1"/>
    <property type="molecule type" value="Genomic_DNA"/>
</dbReference>
<keyword evidence="4 8" id="KW-1133">Transmembrane helix</keyword>
<comment type="similarity">
    <text evidence="2">Belongs to the RUS1 family.</text>
</comment>
<gene>
    <name evidence="10" type="ORF">EVOR1521_LOCUS24496</name>
</gene>
<feature type="compositionally biased region" description="Basic and acidic residues" evidence="7">
    <location>
        <begin position="1"/>
        <end position="16"/>
    </location>
</feature>
<dbReference type="Pfam" id="PF04884">
    <property type="entry name" value="UVB_sens_prot"/>
    <property type="match status" value="1"/>
</dbReference>
<dbReference type="Proteomes" id="UP001178507">
    <property type="component" value="Unassembled WGS sequence"/>
</dbReference>
<organism evidence="10 11">
    <name type="scientific">Effrenium voratum</name>
    <dbReference type="NCBI Taxonomy" id="2562239"/>
    <lineage>
        <taxon>Eukaryota</taxon>
        <taxon>Sar</taxon>
        <taxon>Alveolata</taxon>
        <taxon>Dinophyceae</taxon>
        <taxon>Suessiales</taxon>
        <taxon>Symbiodiniaceae</taxon>
        <taxon>Effrenium</taxon>
    </lineage>
</organism>
<evidence type="ECO:0000256" key="1">
    <source>
        <dbReference type="ARBA" id="ARBA00004370"/>
    </source>
</evidence>
<comment type="subcellular location">
    <subcellularLocation>
        <location evidence="1">Membrane</location>
    </subcellularLocation>
</comment>
<evidence type="ECO:0000256" key="5">
    <source>
        <dbReference type="ARBA" id="ARBA00023136"/>
    </source>
</evidence>
<dbReference type="PANTHER" id="PTHR12770">
    <property type="entry name" value="RUS1 FAMILY PROTEIN C16ORF58"/>
    <property type="match status" value="1"/>
</dbReference>
<feature type="region of interest" description="Disordered" evidence="7">
    <location>
        <begin position="1159"/>
        <end position="1185"/>
    </location>
</feature>
<feature type="transmembrane region" description="Helical" evidence="8">
    <location>
        <begin position="885"/>
        <end position="909"/>
    </location>
</feature>
<evidence type="ECO:0000256" key="7">
    <source>
        <dbReference type="SAM" id="MobiDB-lite"/>
    </source>
</evidence>
<feature type="transmembrane region" description="Helical" evidence="8">
    <location>
        <begin position="504"/>
        <end position="521"/>
    </location>
</feature>
<evidence type="ECO:0000256" key="2">
    <source>
        <dbReference type="ARBA" id="ARBA00007558"/>
    </source>
</evidence>
<evidence type="ECO:0000259" key="9">
    <source>
        <dbReference type="Pfam" id="PF04884"/>
    </source>
</evidence>
<feature type="transmembrane region" description="Helical" evidence="8">
    <location>
        <begin position="190"/>
        <end position="211"/>
    </location>
</feature>
<feature type="transmembrane region" description="Helical" evidence="8">
    <location>
        <begin position="784"/>
        <end position="804"/>
    </location>
</feature>
<reference evidence="10" key="1">
    <citation type="submission" date="2023-08" db="EMBL/GenBank/DDBJ databases">
        <authorList>
            <person name="Chen Y."/>
            <person name="Shah S."/>
            <person name="Dougan E. K."/>
            <person name="Thang M."/>
            <person name="Chan C."/>
        </authorList>
    </citation>
    <scope>NUCLEOTIDE SEQUENCE</scope>
</reference>
<evidence type="ECO:0000256" key="4">
    <source>
        <dbReference type="ARBA" id="ARBA00022989"/>
    </source>
</evidence>
<dbReference type="InterPro" id="IPR054549">
    <property type="entry name" value="UVB_sens_RUS_dom"/>
</dbReference>
<feature type="transmembrane region" description="Helical" evidence="8">
    <location>
        <begin position="402"/>
        <end position="423"/>
    </location>
</feature>
<feature type="transmembrane region" description="Helical" evidence="8">
    <location>
        <begin position="599"/>
        <end position="617"/>
    </location>
</feature>
<feature type="transmembrane region" description="Helical" evidence="8">
    <location>
        <begin position="929"/>
        <end position="950"/>
    </location>
</feature>
<feature type="transmembrane region" description="Helical" evidence="8">
    <location>
        <begin position="443"/>
        <end position="463"/>
    </location>
</feature>
<evidence type="ECO:0000256" key="8">
    <source>
        <dbReference type="SAM" id="Phobius"/>
    </source>
</evidence>
<feature type="transmembrane region" description="Helical" evidence="8">
    <location>
        <begin position="741"/>
        <end position="764"/>
    </location>
</feature>
<evidence type="ECO:0000313" key="11">
    <source>
        <dbReference type="Proteomes" id="UP001178507"/>
    </source>
</evidence>